<dbReference type="Proteomes" id="UP000004947">
    <property type="component" value="Unassembled WGS sequence"/>
</dbReference>
<reference evidence="1 2" key="1">
    <citation type="journal article" date="2010" name="J. Bacteriol.">
        <title>Genome sequence of Lentisphaera araneosa HTCC2155T, the type species of the order Lentisphaerales in the phylum Lentisphaerae.</title>
        <authorList>
            <person name="Thrash J.C."/>
            <person name="Cho J.C."/>
            <person name="Vergin K.L."/>
            <person name="Morris R.M."/>
            <person name="Giovannoni S.J."/>
        </authorList>
    </citation>
    <scope>NUCLEOTIDE SEQUENCE [LARGE SCALE GENOMIC DNA]</scope>
    <source>
        <strain evidence="1 2">HTCC2155</strain>
    </source>
</reference>
<protein>
    <submittedName>
        <fullName evidence="1">Uncharacterized protein</fullName>
    </submittedName>
</protein>
<sequence length="63" mass="7499">MKIHKFNFHNLALMVNKTKHAYAVVKVEMFLLSVHSRRAKSTKYNLAYGFNHRTDYVKKIFVL</sequence>
<evidence type="ECO:0000313" key="1">
    <source>
        <dbReference type="EMBL" id="EDM26666.1"/>
    </source>
</evidence>
<comment type="caution">
    <text evidence="1">The sequence shown here is derived from an EMBL/GenBank/DDBJ whole genome shotgun (WGS) entry which is preliminary data.</text>
</comment>
<dbReference type="AlphaFoldDB" id="A6DNK7"/>
<dbReference type="EMBL" id="ABCK01000014">
    <property type="protein sequence ID" value="EDM26666.1"/>
    <property type="molecule type" value="Genomic_DNA"/>
</dbReference>
<organism evidence="1 2">
    <name type="scientific">Lentisphaera araneosa HTCC2155</name>
    <dbReference type="NCBI Taxonomy" id="313628"/>
    <lineage>
        <taxon>Bacteria</taxon>
        <taxon>Pseudomonadati</taxon>
        <taxon>Lentisphaerota</taxon>
        <taxon>Lentisphaeria</taxon>
        <taxon>Lentisphaerales</taxon>
        <taxon>Lentisphaeraceae</taxon>
        <taxon>Lentisphaera</taxon>
    </lineage>
</organism>
<keyword evidence="2" id="KW-1185">Reference proteome</keyword>
<name>A6DNK7_9BACT</name>
<gene>
    <name evidence="1" type="ORF">LNTAR_18505</name>
</gene>
<accession>A6DNK7</accession>
<evidence type="ECO:0000313" key="2">
    <source>
        <dbReference type="Proteomes" id="UP000004947"/>
    </source>
</evidence>
<proteinExistence type="predicted"/>